<keyword evidence="2" id="KW-1185">Reference proteome</keyword>
<accession>A0ACB8UDK9</accession>
<reference evidence="1" key="1">
    <citation type="journal article" date="2021" name="Environ. Microbiol.">
        <title>Gene family expansions and transcriptome signatures uncover fungal adaptations to wood decay.</title>
        <authorList>
            <person name="Hage H."/>
            <person name="Miyauchi S."/>
            <person name="Viragh M."/>
            <person name="Drula E."/>
            <person name="Min B."/>
            <person name="Chaduli D."/>
            <person name="Navarro D."/>
            <person name="Favel A."/>
            <person name="Norest M."/>
            <person name="Lesage-Meessen L."/>
            <person name="Balint B."/>
            <person name="Merenyi Z."/>
            <person name="de Eugenio L."/>
            <person name="Morin E."/>
            <person name="Martinez A.T."/>
            <person name="Baldrian P."/>
            <person name="Stursova M."/>
            <person name="Martinez M.J."/>
            <person name="Novotny C."/>
            <person name="Magnuson J.K."/>
            <person name="Spatafora J.W."/>
            <person name="Maurice S."/>
            <person name="Pangilinan J."/>
            <person name="Andreopoulos W."/>
            <person name="LaButti K."/>
            <person name="Hundley H."/>
            <person name="Na H."/>
            <person name="Kuo A."/>
            <person name="Barry K."/>
            <person name="Lipzen A."/>
            <person name="Henrissat B."/>
            <person name="Riley R."/>
            <person name="Ahrendt S."/>
            <person name="Nagy L.G."/>
            <person name="Grigoriev I.V."/>
            <person name="Martin F."/>
            <person name="Rosso M.N."/>
        </authorList>
    </citation>
    <scope>NUCLEOTIDE SEQUENCE</scope>
    <source>
        <strain evidence="1">CBS 384.51</strain>
    </source>
</reference>
<evidence type="ECO:0000313" key="2">
    <source>
        <dbReference type="Proteomes" id="UP001055072"/>
    </source>
</evidence>
<gene>
    <name evidence="1" type="ORF">BDY19DRAFT_924063</name>
</gene>
<proteinExistence type="predicted"/>
<protein>
    <submittedName>
        <fullName evidence="1">Uncharacterized protein</fullName>
    </submittedName>
</protein>
<evidence type="ECO:0000313" key="1">
    <source>
        <dbReference type="EMBL" id="KAI0092397.1"/>
    </source>
</evidence>
<dbReference type="Proteomes" id="UP001055072">
    <property type="component" value="Unassembled WGS sequence"/>
</dbReference>
<organism evidence="1 2">
    <name type="scientific">Irpex rosettiformis</name>
    <dbReference type="NCBI Taxonomy" id="378272"/>
    <lineage>
        <taxon>Eukaryota</taxon>
        <taxon>Fungi</taxon>
        <taxon>Dikarya</taxon>
        <taxon>Basidiomycota</taxon>
        <taxon>Agaricomycotina</taxon>
        <taxon>Agaricomycetes</taxon>
        <taxon>Polyporales</taxon>
        <taxon>Irpicaceae</taxon>
        <taxon>Irpex</taxon>
    </lineage>
</organism>
<dbReference type="EMBL" id="MU274903">
    <property type="protein sequence ID" value="KAI0092397.1"/>
    <property type="molecule type" value="Genomic_DNA"/>
</dbReference>
<sequence>MSDNPQDCIPSAPEVDQHGGDDLPTYEDLAAQNGPNSRFGRWKGWIEKRAAERYADVTEEDLARRRQRGWGDSVHDHEPEPQYAESSIASTGALEAPPQVPHPHLHIQTELSTPASVDFPSDVDDPIPSRGEVLSPSHLALHQFGSRFLPHTTSPIRCLLPILNDTLLLVGHDDGLSVLDMFPKEWTDRGLIEHGPNEAQVHHIWVGEGVHQLSLLESESTGEGTPQGVVLALVGGEGDSPKEQESPRAIRMYNLASLVNLAKWGVAQGPGVLPIRMDGLGTGKCATNGKSHHHKSIPALAKGLKNIKLDSPIIHSPYTRDLHGSTSSFGAVPGSQPFKPEPQRADSSASAMTIDSSWDVVEDLPVRWAMDYVPLAPPGTRLCGTSVVSYDLWAEPSERRRGAAYLAVIIKSNILLYHAPKGERAFRFVKDFYTPISARSVVFVQQSVQDMTRSPSDVGPRSSRGLPGHHHHHSRHMKGMSVGGTPFYPSQLSMFVIFEKKAGLIRIADSAVGEVELHDDPLSSLQNLLSPSMSSGSSLGRRSRSSWDGGKGFVKDSKAPWIAPTKISIPSVANRSTFSQNMYILTRGKISHILPHPLPANLSSTPPYRIIHWTTPPMHVQTRTCRPQGDTPPYLQIIAFGEYGIEVQEMDLSSISQKQKKGKGRVDELRCAQADIGGDTGFLVTGGHWDKQLYSDYSPTTICETLDSISISELSTEELVDVLHSYEGMYGWVRKGHGDWRVFWLGGGNVCENEQ</sequence>
<name>A0ACB8UDK9_9APHY</name>
<comment type="caution">
    <text evidence="1">The sequence shown here is derived from an EMBL/GenBank/DDBJ whole genome shotgun (WGS) entry which is preliminary data.</text>
</comment>